<protein>
    <submittedName>
        <fullName evidence="1">Uncharacterized protein</fullName>
    </submittedName>
</protein>
<reference evidence="1" key="1">
    <citation type="submission" date="2023-07" db="EMBL/GenBank/DDBJ databases">
        <title>Black Yeasts Isolated from many extreme environments.</title>
        <authorList>
            <person name="Coleine C."/>
            <person name="Stajich J.E."/>
            <person name="Selbmann L."/>
        </authorList>
    </citation>
    <scope>NUCLEOTIDE SEQUENCE</scope>
    <source>
        <strain evidence="1">CCFEE 5714</strain>
    </source>
</reference>
<proteinExistence type="predicted"/>
<gene>
    <name evidence="1" type="ORF">LTR37_003251</name>
</gene>
<evidence type="ECO:0000313" key="1">
    <source>
        <dbReference type="EMBL" id="KAK3721375.1"/>
    </source>
</evidence>
<sequence>MSDLCYNCGDCHLPRPCAAQLKQCNICQNWGHSYNFCPKSVRLQDPHYQFWALCHNCDMWHLPDPCKFAMYQCTRCGHLGHKEFFCPINAVHRNPQATHTNNADTQKGNKRLRTTDSSPGEQVVNGGFVHPETVRKIMLDAVHEAFQYLSVGYTNEQIIEHFMKPAPPPQVEVGQSTNTVDGHPSNANTPSNNVFSAPTGHGMAQPVTSSAQTPAPPAPATILPSHGGTIDNVYSEMHRRFDHGHLAQATSHEAQVQNVAATAFQPTNEAASTTTIMNSPATTQENTNSSFAARHSEDSFNKASISNILAAEVGGNGETFTNDQGLLNFSTTTAATDASPAWAISNDGNQAEPLHRTEPLQHPETVHETDAQQLQMEAAGSGDSGVPMTDTATDEQPKAAPKKTGGAKKKATTRSTKRSTCPSAI</sequence>
<evidence type="ECO:0000313" key="2">
    <source>
        <dbReference type="Proteomes" id="UP001281147"/>
    </source>
</evidence>
<dbReference type="EMBL" id="JAUTXU010000018">
    <property type="protein sequence ID" value="KAK3721375.1"/>
    <property type="molecule type" value="Genomic_DNA"/>
</dbReference>
<organism evidence="1 2">
    <name type="scientific">Vermiconidia calcicola</name>
    <dbReference type="NCBI Taxonomy" id="1690605"/>
    <lineage>
        <taxon>Eukaryota</taxon>
        <taxon>Fungi</taxon>
        <taxon>Dikarya</taxon>
        <taxon>Ascomycota</taxon>
        <taxon>Pezizomycotina</taxon>
        <taxon>Dothideomycetes</taxon>
        <taxon>Dothideomycetidae</taxon>
        <taxon>Mycosphaerellales</taxon>
        <taxon>Extremaceae</taxon>
        <taxon>Vermiconidia</taxon>
    </lineage>
</organism>
<comment type="caution">
    <text evidence="1">The sequence shown here is derived from an EMBL/GenBank/DDBJ whole genome shotgun (WGS) entry which is preliminary data.</text>
</comment>
<accession>A0ACC3NQJ0</accession>
<dbReference type="Proteomes" id="UP001281147">
    <property type="component" value="Unassembled WGS sequence"/>
</dbReference>
<keyword evidence="2" id="KW-1185">Reference proteome</keyword>
<name>A0ACC3NQJ0_9PEZI</name>